<evidence type="ECO:0000256" key="4">
    <source>
        <dbReference type="SAM" id="MobiDB-lite"/>
    </source>
</evidence>
<evidence type="ECO:0000256" key="2">
    <source>
        <dbReference type="ARBA" id="ARBA00009194"/>
    </source>
</evidence>
<keyword evidence="6" id="KW-1185">Reference proteome</keyword>
<comment type="similarity">
    <text evidence="2">Belongs to the LppX/LprAFG lipoprotein family.</text>
</comment>
<comment type="caution">
    <text evidence="5">The sequence shown here is derived from an EMBL/GenBank/DDBJ whole genome shotgun (WGS) entry which is preliminary data.</text>
</comment>
<feature type="region of interest" description="Disordered" evidence="4">
    <location>
        <begin position="38"/>
        <end position="67"/>
    </location>
</feature>
<evidence type="ECO:0000313" key="6">
    <source>
        <dbReference type="Proteomes" id="UP001610631"/>
    </source>
</evidence>
<accession>A0ABW7PHX0</accession>
<evidence type="ECO:0000256" key="3">
    <source>
        <dbReference type="ARBA" id="ARBA00022475"/>
    </source>
</evidence>
<dbReference type="Gene3D" id="2.50.20.20">
    <property type="match status" value="1"/>
</dbReference>
<dbReference type="SUPFAM" id="SSF89392">
    <property type="entry name" value="Prokaryotic lipoproteins and lipoprotein localization factors"/>
    <property type="match status" value="1"/>
</dbReference>
<dbReference type="InterPro" id="IPR009830">
    <property type="entry name" value="LppX/LprAFG"/>
</dbReference>
<dbReference type="Proteomes" id="UP001610631">
    <property type="component" value="Unassembled WGS sequence"/>
</dbReference>
<keyword evidence="3" id="KW-0472">Membrane</keyword>
<keyword evidence="3" id="KW-1003">Cell membrane</keyword>
<dbReference type="EMBL" id="JBBDHD010000053">
    <property type="protein sequence ID" value="MFH7597417.1"/>
    <property type="molecule type" value="Genomic_DNA"/>
</dbReference>
<keyword evidence="5" id="KW-0449">Lipoprotein</keyword>
<evidence type="ECO:0000313" key="5">
    <source>
        <dbReference type="EMBL" id="MFH7597417.1"/>
    </source>
</evidence>
<dbReference type="RefSeq" id="WP_395511196.1">
    <property type="nucleotide sequence ID" value="NZ_JBBDHD010000053.1"/>
</dbReference>
<proteinExistence type="inferred from homology"/>
<dbReference type="InterPro" id="IPR029046">
    <property type="entry name" value="LolA/LolB/LppX"/>
</dbReference>
<protein>
    <submittedName>
        <fullName evidence="5">LppX_LprAFG lipoprotein</fullName>
    </submittedName>
</protein>
<reference evidence="5 6" key="1">
    <citation type="submission" date="2024-03" db="EMBL/GenBank/DDBJ databases">
        <title>Whole genome sequencing of Streptomyces racemochromogenes, to identify antimicrobial biosynthetic gene clusters.</title>
        <authorList>
            <person name="Suryawanshi P."/>
            <person name="Krishnaraj P.U."/>
            <person name="Arun Y.P."/>
            <person name="Suryawanshi M.P."/>
            <person name="Rakshit O."/>
        </authorList>
    </citation>
    <scope>NUCLEOTIDE SEQUENCE [LARGE SCALE GENOMIC DNA]</scope>
    <source>
        <strain evidence="5 6">AUDT626</strain>
    </source>
</reference>
<sequence length="303" mass="31499">MIDHTRGGDSMLVHRKNTAMAALAGVLLVGGATTACEGGKKDDGGKAAAATPSAAAPAAGKPARGAADATPATYLEKAKKKSEEITSLRYTMTGTAQGRPVNADVSLRIKPSVAMSMKMTAQGEAAGVDLRLVDGVMYMGSEGAYLKIDVKSANPDAAKQLDGLGAGSANAGENPGDRAGDLLGAKDLKTVGEETIDGVRTRHVSGTVTVEQMRASLATLAPEARERQEKSIRKLEGEGIKSMNMDMWIDEGDHTKQVRTRAEATKGPMDMTMKFLDYNQPVDIAAPPADQVVDLGAKGSDQG</sequence>
<gene>
    <name evidence="5" type="ORF">WDV06_20285</name>
</gene>
<name>A0ABW7PHX0_9ACTN</name>
<evidence type="ECO:0000256" key="1">
    <source>
        <dbReference type="ARBA" id="ARBA00004196"/>
    </source>
</evidence>
<feature type="compositionally biased region" description="Low complexity" evidence="4">
    <location>
        <begin position="46"/>
        <end position="67"/>
    </location>
</feature>
<comment type="subcellular location">
    <subcellularLocation>
        <location evidence="1">Cell envelope</location>
    </subcellularLocation>
</comment>
<organism evidence="5 6">
    <name type="scientific">Streptomyces racemochromogenes</name>
    <dbReference type="NCBI Taxonomy" id="67353"/>
    <lineage>
        <taxon>Bacteria</taxon>
        <taxon>Bacillati</taxon>
        <taxon>Actinomycetota</taxon>
        <taxon>Actinomycetes</taxon>
        <taxon>Kitasatosporales</taxon>
        <taxon>Streptomycetaceae</taxon>
        <taxon>Streptomyces</taxon>
    </lineage>
</organism>
<dbReference type="Pfam" id="PF07161">
    <property type="entry name" value="LppX_LprAFG"/>
    <property type="match status" value="1"/>
</dbReference>